<organism evidence="2 3">
    <name type="scientific">Dethiosulfatibacter aminovorans DSM 17477</name>
    <dbReference type="NCBI Taxonomy" id="1121476"/>
    <lineage>
        <taxon>Bacteria</taxon>
        <taxon>Bacillati</taxon>
        <taxon>Bacillota</taxon>
        <taxon>Tissierellia</taxon>
        <taxon>Dethiosulfatibacter</taxon>
    </lineage>
</organism>
<dbReference type="GO" id="GO:0006260">
    <property type="term" value="P:DNA replication"/>
    <property type="evidence" value="ECO:0007669"/>
    <property type="project" value="InterPro"/>
</dbReference>
<dbReference type="Gene3D" id="3.30.70.1790">
    <property type="entry name" value="RepB DNA-primase, N-terminal domain"/>
    <property type="match status" value="1"/>
</dbReference>
<sequence length="647" mass="75817">MDKRKGRLVINTKQFLESFHGKEKINFNCIKQYGKKLNSEYNDKTIDVLSQLNEQGYNIYFYVNGGGVKDKEINKFNALFIDFDKGKIQSKEYYPLDEVAKYKEECIKKVQDFDFEPSFIVETRNGIHVYWLLNEGALPEEWKICTEKLISYFDSDPRVKNPARLMRVPNYNWIKDINNPFMCNIIESNNIKYDIEDFMFCLPDIEKKEIKKSNRIIKTVKKVDSNNNDNMNIMAIKNLDVDMMKLLLDRGGKRCNDIIYTIYKEYIVTPKTHDKDIPTDTLVLSDMEFFDLIEYIDLYIFLGVDGDKFSCILPSHEDNNPSAGIVTNQNDHYMYNCFGCGFKGGILKLIQAISGCNLPQSINFLKAVFNITTETEYQKQQKELYDSNISYILSGKMENDYPDLWKYIKPRKTKLITLLEYAKNNITDEKYSIDGDSIFYGSIRYFKDLLNIGSLETINKTIQLFNFLELVTKIAPEEIPSEMLEKHKKKAKENKHKNLINTYMIKSYDYNTLQESDEKAKILKDNNFSMKGLSYEYILRTFGEETAKKYYPQNRKSKPSKKSDILTNEIVKIIFCQIELKGFVIEKEIVESLGSQYGREKVKTQMKRSIQEILDKYDLQRIRANKLNKEKYGITCQGYPFIIVRGD</sequence>
<dbReference type="InterPro" id="IPR036977">
    <property type="entry name" value="DNA_primase_Znf_CHC2"/>
</dbReference>
<feature type="domain" description="Zinc finger CHC2-type" evidence="1">
    <location>
        <begin position="309"/>
        <end position="366"/>
    </location>
</feature>
<dbReference type="SMART" id="SM00400">
    <property type="entry name" value="ZnF_CHCC"/>
    <property type="match status" value="1"/>
</dbReference>
<dbReference type="Gene3D" id="3.90.580.10">
    <property type="entry name" value="Zinc finger, CHC2-type domain"/>
    <property type="match status" value="1"/>
</dbReference>
<keyword evidence="3" id="KW-1185">Reference proteome</keyword>
<dbReference type="GO" id="GO:0008270">
    <property type="term" value="F:zinc ion binding"/>
    <property type="evidence" value="ECO:0007669"/>
    <property type="project" value="InterPro"/>
</dbReference>
<gene>
    <name evidence="2" type="ORF">SAMN02745751_01605</name>
</gene>
<dbReference type="AlphaFoldDB" id="A0A1M6FZU0"/>
<dbReference type="Proteomes" id="UP000184052">
    <property type="component" value="Unassembled WGS sequence"/>
</dbReference>
<evidence type="ECO:0000259" key="1">
    <source>
        <dbReference type="SMART" id="SM00400"/>
    </source>
</evidence>
<evidence type="ECO:0000313" key="3">
    <source>
        <dbReference type="Proteomes" id="UP000184052"/>
    </source>
</evidence>
<dbReference type="EMBL" id="FQZL01000009">
    <property type="protein sequence ID" value="SHJ03245.1"/>
    <property type="molecule type" value="Genomic_DNA"/>
</dbReference>
<dbReference type="GO" id="GO:0003677">
    <property type="term" value="F:DNA binding"/>
    <property type="evidence" value="ECO:0007669"/>
    <property type="project" value="InterPro"/>
</dbReference>
<accession>A0A1M6FZU0</accession>
<dbReference type="InterPro" id="IPR002694">
    <property type="entry name" value="Znf_CHC2"/>
</dbReference>
<dbReference type="SUPFAM" id="SSF57783">
    <property type="entry name" value="Zinc beta-ribbon"/>
    <property type="match status" value="1"/>
</dbReference>
<proteinExistence type="predicted"/>
<reference evidence="2 3" key="1">
    <citation type="submission" date="2016-11" db="EMBL/GenBank/DDBJ databases">
        <authorList>
            <person name="Jaros S."/>
            <person name="Januszkiewicz K."/>
            <person name="Wedrychowicz H."/>
        </authorList>
    </citation>
    <scope>NUCLEOTIDE SEQUENCE [LARGE SCALE GENOMIC DNA]</scope>
    <source>
        <strain evidence="2 3">DSM 17477</strain>
    </source>
</reference>
<name>A0A1M6FZU0_9FIRM</name>
<dbReference type="GO" id="GO:0003899">
    <property type="term" value="F:DNA-directed RNA polymerase activity"/>
    <property type="evidence" value="ECO:0007669"/>
    <property type="project" value="InterPro"/>
</dbReference>
<protein>
    <submittedName>
        <fullName evidence="2">CHC2 zinc finger</fullName>
    </submittedName>
</protein>
<evidence type="ECO:0000313" key="2">
    <source>
        <dbReference type="EMBL" id="SHJ03245.1"/>
    </source>
</evidence>
<dbReference type="Pfam" id="PF01807">
    <property type="entry name" value="Zn_ribbon_DnaG"/>
    <property type="match status" value="1"/>
</dbReference>
<dbReference type="STRING" id="1121476.SAMN02745751_01605"/>